<organism evidence="5 6">
    <name type="scientific">Alcanivorax hongdengensis A-11-3</name>
    <dbReference type="NCBI Taxonomy" id="1177179"/>
    <lineage>
        <taxon>Bacteria</taxon>
        <taxon>Pseudomonadati</taxon>
        <taxon>Pseudomonadota</taxon>
        <taxon>Gammaproteobacteria</taxon>
        <taxon>Oceanospirillales</taxon>
        <taxon>Alcanivoracaceae</taxon>
        <taxon>Alcanivorax</taxon>
    </lineage>
</organism>
<dbReference type="Gene3D" id="4.10.1080.10">
    <property type="entry name" value="TSP type-3 repeat"/>
    <property type="match status" value="3"/>
</dbReference>
<reference evidence="5 6" key="1">
    <citation type="journal article" date="2012" name="J. Bacteriol.">
        <title>Genome Sequence of the Alkane-Degrading Bacterium Alcanivorax hongdengensis Type Strain A-11-3.</title>
        <authorList>
            <person name="Lai Q."/>
            <person name="Shao Z."/>
        </authorList>
    </citation>
    <scope>NUCLEOTIDE SEQUENCE [LARGE SCALE GENOMIC DNA]</scope>
    <source>
        <strain evidence="5 6">A-11-3</strain>
    </source>
</reference>
<evidence type="ECO:0000313" key="6">
    <source>
        <dbReference type="Proteomes" id="UP000010164"/>
    </source>
</evidence>
<dbReference type="PANTHER" id="PTHR10199:SF119">
    <property type="entry name" value="RE20510P"/>
    <property type="match status" value="1"/>
</dbReference>
<comment type="caution">
    <text evidence="5">The sequence shown here is derived from an EMBL/GenBank/DDBJ whole genome shotgun (WGS) entry which is preliminary data.</text>
</comment>
<dbReference type="AlphaFoldDB" id="L0WE79"/>
<feature type="chain" id="PRO_5003948512" description="Thrombospondin type 3 repeat-containing protein" evidence="4">
    <location>
        <begin position="22"/>
        <end position="474"/>
    </location>
</feature>
<dbReference type="OrthoDB" id="6197493at2"/>
<dbReference type="SUPFAM" id="SSF103647">
    <property type="entry name" value="TSP type-3 repeat"/>
    <property type="match status" value="4"/>
</dbReference>
<dbReference type="eggNOG" id="COG3509">
    <property type="taxonomic scope" value="Bacteria"/>
</dbReference>
<keyword evidence="2" id="KW-0106">Calcium</keyword>
<feature type="compositionally biased region" description="Low complexity" evidence="3">
    <location>
        <begin position="155"/>
        <end position="165"/>
    </location>
</feature>
<dbReference type="Pfam" id="PF02412">
    <property type="entry name" value="TSP_3"/>
    <property type="match status" value="7"/>
</dbReference>
<dbReference type="eggNOG" id="COG5184">
    <property type="taxonomic scope" value="Bacteria"/>
</dbReference>
<dbReference type="FunFam" id="4.10.1080.10:FF:000001">
    <property type="entry name" value="Thrombospondin 3"/>
    <property type="match status" value="1"/>
</dbReference>
<dbReference type="PROSITE" id="PS51234">
    <property type="entry name" value="TSP3"/>
    <property type="match status" value="6"/>
</dbReference>
<dbReference type="RefSeq" id="WP_008928430.1">
    <property type="nucleotide sequence ID" value="NZ_AMRJ01000006.1"/>
</dbReference>
<evidence type="ECO:0000256" key="4">
    <source>
        <dbReference type="SAM" id="SignalP"/>
    </source>
</evidence>
<dbReference type="InterPro" id="IPR017897">
    <property type="entry name" value="Thrombospondin_3_rpt"/>
</dbReference>
<feature type="region of interest" description="Disordered" evidence="3">
    <location>
        <begin position="87"/>
        <end position="106"/>
    </location>
</feature>
<evidence type="ECO:0008006" key="7">
    <source>
        <dbReference type="Google" id="ProtNLM"/>
    </source>
</evidence>
<dbReference type="InterPro" id="IPR003367">
    <property type="entry name" value="Thrombospondin_3-like_rpt"/>
</dbReference>
<sequence length="474" mass="48712">MNISKSFFVILLAALLGFGLAGCKAEGDSLATNTPSTRNADQDHDGIPDVTDNCPAIANADQADADGDGIGDVCDDDRDGDGVPNDTDNCPFTANADQADVDSDGIGDVCDANNDQDNDGIDDGVDNCPTIFNPEQGDLDNDGIGDVCDDDADGDGVPNNPDNCDFTPNVDQADTDSDGIGDACEDDRDNDTILDPNDNCLETPNTDQADQDVDGIGDVCDDDRDGDGVPNGTDNCPFTANADQADTDGDGIGDVCDGGGGDPTDTDGDGIPDTTDNCPMTPNFDQADADGDGKGDVCDDDGFSCGATFNYQPLTTANYTAEGGVLGVCLGCSVDNPERSLDNDNNTFAQVNIGAALVYGGGYVKAVANDTNQDITDNTVGFVVSDPGSQLLNLSVLGNFPTIRYFNDGVEVDSATVGGGLLGLDLLGIAGNDNTRFLSAPASTQPFDSLQLDYAGLVNANATFRVHQVCVGSP</sequence>
<name>L0WE79_9GAMM</name>
<keyword evidence="1 4" id="KW-0732">Signal</keyword>
<dbReference type="EMBL" id="AMRJ01000006">
    <property type="protein sequence ID" value="EKF75029.1"/>
    <property type="molecule type" value="Genomic_DNA"/>
</dbReference>
<dbReference type="GO" id="GO:0005509">
    <property type="term" value="F:calcium ion binding"/>
    <property type="evidence" value="ECO:0007669"/>
    <property type="project" value="InterPro"/>
</dbReference>
<dbReference type="Proteomes" id="UP000010164">
    <property type="component" value="Unassembled WGS sequence"/>
</dbReference>
<evidence type="ECO:0000256" key="1">
    <source>
        <dbReference type="ARBA" id="ARBA00022729"/>
    </source>
</evidence>
<evidence type="ECO:0000256" key="2">
    <source>
        <dbReference type="ARBA" id="ARBA00022837"/>
    </source>
</evidence>
<dbReference type="PATRIC" id="fig|1177179.3.peg.1254"/>
<feature type="signal peptide" evidence="4">
    <location>
        <begin position="1"/>
        <end position="21"/>
    </location>
</feature>
<dbReference type="InterPro" id="IPR028974">
    <property type="entry name" value="TSP_type-3_rpt"/>
</dbReference>
<proteinExistence type="predicted"/>
<evidence type="ECO:0000313" key="5">
    <source>
        <dbReference type="EMBL" id="EKF75029.1"/>
    </source>
</evidence>
<protein>
    <recommendedName>
        <fullName evidence="7">Thrombospondin type 3 repeat-containing protein</fullName>
    </recommendedName>
</protein>
<gene>
    <name evidence="5" type="ORF">A11A3_06231</name>
</gene>
<keyword evidence="6" id="KW-1185">Reference proteome</keyword>
<dbReference type="GO" id="GO:0007155">
    <property type="term" value="P:cell adhesion"/>
    <property type="evidence" value="ECO:0007669"/>
    <property type="project" value="InterPro"/>
</dbReference>
<dbReference type="PROSITE" id="PS51257">
    <property type="entry name" value="PROKAR_LIPOPROTEIN"/>
    <property type="match status" value="1"/>
</dbReference>
<feature type="region of interest" description="Disordered" evidence="3">
    <location>
        <begin position="152"/>
        <end position="175"/>
    </location>
</feature>
<evidence type="ECO:0000256" key="3">
    <source>
        <dbReference type="SAM" id="MobiDB-lite"/>
    </source>
</evidence>
<dbReference type="STRING" id="1177179.A11A3_06231"/>
<dbReference type="PANTHER" id="PTHR10199">
    <property type="entry name" value="THROMBOSPONDIN"/>
    <property type="match status" value="1"/>
</dbReference>
<accession>L0WE79</accession>